<protein>
    <submittedName>
        <fullName evidence="1">Uncharacterized protein</fullName>
    </submittedName>
</protein>
<proteinExistence type="predicted"/>
<dbReference type="Proteomes" id="UP001062846">
    <property type="component" value="Chromosome 4"/>
</dbReference>
<dbReference type="EMBL" id="CM046391">
    <property type="protein sequence ID" value="KAI8561485.1"/>
    <property type="molecule type" value="Genomic_DNA"/>
</dbReference>
<evidence type="ECO:0000313" key="2">
    <source>
        <dbReference type="Proteomes" id="UP001062846"/>
    </source>
</evidence>
<sequence length="355" mass="40400">MANLPDETISDVLSRLPVVSLCRFRCVSKPWRSLISNPQFIRTHLNRNTNDKNERLILSNYCNLYSVELDSSQFRHQLAAVHLNFAPPKFRPDQNPRCYGEIGGSCHGLVLMPDVWCNYSLVNPSTRESRELPESPFTIESKVLADYGLGYDSCIDDYKVVNISYHRIETECADNVVSVYALKTNSWRRIENSPYDHSRFEHQSGAFVCGALHWVARNGTEDVIVALGLEDEKFRIVASPNLDCNSDRVCVLGGGLCVFVEQFYDPGCLDVWVMKEYGVRDSRTKFTVTCDNSYDSWRPLSLSRTGQFLFNVEGYKLVLFDTQEKESKELVVHGRPAQFEAGTYVESLVSPTRLC</sequence>
<gene>
    <name evidence="1" type="ORF">RHMOL_Rhmol04G0343800</name>
</gene>
<evidence type="ECO:0000313" key="1">
    <source>
        <dbReference type="EMBL" id="KAI8561485.1"/>
    </source>
</evidence>
<organism evidence="1 2">
    <name type="scientific">Rhododendron molle</name>
    <name type="common">Chinese azalea</name>
    <name type="synonym">Azalea mollis</name>
    <dbReference type="NCBI Taxonomy" id="49168"/>
    <lineage>
        <taxon>Eukaryota</taxon>
        <taxon>Viridiplantae</taxon>
        <taxon>Streptophyta</taxon>
        <taxon>Embryophyta</taxon>
        <taxon>Tracheophyta</taxon>
        <taxon>Spermatophyta</taxon>
        <taxon>Magnoliopsida</taxon>
        <taxon>eudicotyledons</taxon>
        <taxon>Gunneridae</taxon>
        <taxon>Pentapetalae</taxon>
        <taxon>asterids</taxon>
        <taxon>Ericales</taxon>
        <taxon>Ericaceae</taxon>
        <taxon>Ericoideae</taxon>
        <taxon>Rhodoreae</taxon>
        <taxon>Rhododendron</taxon>
    </lineage>
</organism>
<accession>A0ACC0P793</accession>
<comment type="caution">
    <text evidence="1">The sequence shown here is derived from an EMBL/GenBank/DDBJ whole genome shotgun (WGS) entry which is preliminary data.</text>
</comment>
<keyword evidence="2" id="KW-1185">Reference proteome</keyword>
<reference evidence="1" key="1">
    <citation type="submission" date="2022-02" db="EMBL/GenBank/DDBJ databases">
        <title>Plant Genome Project.</title>
        <authorList>
            <person name="Zhang R.-G."/>
        </authorList>
    </citation>
    <scope>NUCLEOTIDE SEQUENCE</scope>
    <source>
        <strain evidence="1">AT1</strain>
    </source>
</reference>
<name>A0ACC0P793_RHOML</name>